<dbReference type="STRING" id="1305675.BFG57_07795"/>
<dbReference type="Gene3D" id="3.40.630.30">
    <property type="match status" value="1"/>
</dbReference>
<feature type="domain" description="N-acetyltransferase" evidence="1">
    <location>
        <begin position="118"/>
        <end position="257"/>
    </location>
</feature>
<evidence type="ECO:0000313" key="3">
    <source>
        <dbReference type="Proteomes" id="UP000095209"/>
    </source>
</evidence>
<dbReference type="CDD" id="cd04301">
    <property type="entry name" value="NAT_SF"/>
    <property type="match status" value="1"/>
</dbReference>
<dbReference type="InterPro" id="IPR016181">
    <property type="entry name" value="Acyl_CoA_acyltransferase"/>
</dbReference>
<dbReference type="EMBL" id="MJEH01000001">
    <property type="protein sequence ID" value="OEH94560.1"/>
    <property type="molecule type" value="Genomic_DNA"/>
</dbReference>
<dbReference type="InterPro" id="IPR000182">
    <property type="entry name" value="GNAT_dom"/>
</dbReference>
<dbReference type="SUPFAM" id="SSF55729">
    <property type="entry name" value="Acyl-CoA N-acyltransferases (Nat)"/>
    <property type="match status" value="1"/>
</dbReference>
<keyword evidence="3" id="KW-1185">Reference proteome</keyword>
<proteinExistence type="predicted"/>
<sequence>MVDIEKMIELDCEFITSFSNRVIRDWGIIFFNENQPTYYDANHAHIWKKTNNPNKVIEEVTSFFQSKNLIPRFYLYDIEKQNTLILLLKSKGFSYENLVSPVQVWDGQISYKPVRSGITIEQVTKENYEESLEIQCSIKEFGGKSVREKAFANEFSNPNFTYYLLRSEGVACSTACLFTKGNQAQVECVATLEEYRGKGLIGELIRYIQIESVKQRIEKLWIFPTNEKISQVYRKYGFETLAEIKSGHAFLGGESIKEIRS</sequence>
<dbReference type="PROSITE" id="PS51186">
    <property type="entry name" value="GNAT"/>
    <property type="match status" value="1"/>
</dbReference>
<evidence type="ECO:0000313" key="2">
    <source>
        <dbReference type="EMBL" id="OEH94560.1"/>
    </source>
</evidence>
<dbReference type="Pfam" id="PF00583">
    <property type="entry name" value="Acetyltransf_1"/>
    <property type="match status" value="1"/>
</dbReference>
<comment type="caution">
    <text evidence="2">The sequence shown here is derived from an EMBL/GenBank/DDBJ whole genome shotgun (WGS) entry which is preliminary data.</text>
</comment>
<gene>
    <name evidence="2" type="ORF">BFG57_07795</name>
</gene>
<name>A0A1E5LKE7_9BACI</name>
<accession>A0A1E5LKE7</accession>
<protein>
    <submittedName>
        <fullName evidence="2">GNAT family N-acetyltransferase</fullName>
    </submittedName>
</protein>
<dbReference type="OrthoDB" id="2737536at2"/>
<dbReference type="AlphaFoldDB" id="A0A1E5LKE7"/>
<organism evidence="2 3">
    <name type="scientific">Bacillus solimangrovi</name>
    <dbReference type="NCBI Taxonomy" id="1305675"/>
    <lineage>
        <taxon>Bacteria</taxon>
        <taxon>Bacillati</taxon>
        <taxon>Bacillota</taxon>
        <taxon>Bacilli</taxon>
        <taxon>Bacillales</taxon>
        <taxon>Bacillaceae</taxon>
        <taxon>Bacillus</taxon>
    </lineage>
</organism>
<reference evidence="2 3" key="1">
    <citation type="submission" date="2016-08" db="EMBL/GenBank/DDBJ databases">
        <title>Genome of Bacillus solimangrovi GH2-4.</title>
        <authorList>
            <person name="Lim S."/>
            <person name="Kim B.-C."/>
        </authorList>
    </citation>
    <scope>NUCLEOTIDE SEQUENCE [LARGE SCALE GENOMIC DNA]</scope>
    <source>
        <strain evidence="2 3">GH2-4</strain>
    </source>
</reference>
<dbReference type="GO" id="GO:0016747">
    <property type="term" value="F:acyltransferase activity, transferring groups other than amino-acyl groups"/>
    <property type="evidence" value="ECO:0007669"/>
    <property type="project" value="InterPro"/>
</dbReference>
<dbReference type="Proteomes" id="UP000095209">
    <property type="component" value="Unassembled WGS sequence"/>
</dbReference>
<keyword evidence="2" id="KW-0808">Transferase</keyword>
<evidence type="ECO:0000259" key="1">
    <source>
        <dbReference type="PROSITE" id="PS51186"/>
    </source>
</evidence>